<reference evidence="1 2" key="1">
    <citation type="journal article" date="2014" name="Mol. Plant">
        <title>Chromosome Scale Genome Assembly and Transcriptome Profiling of Nannochloropsis gaditana in Nitrogen Depletion.</title>
        <authorList>
            <person name="Corteggiani Carpinelli E."/>
            <person name="Telatin A."/>
            <person name="Vitulo N."/>
            <person name="Forcato C."/>
            <person name="D'Angelo M."/>
            <person name="Schiavon R."/>
            <person name="Vezzi A."/>
            <person name="Giacometti G.M."/>
            <person name="Morosinotto T."/>
            <person name="Valle G."/>
        </authorList>
    </citation>
    <scope>NUCLEOTIDE SEQUENCE [LARGE SCALE GENOMIC DNA]</scope>
    <source>
        <strain evidence="1 2">B-31</strain>
    </source>
</reference>
<accession>W7TCJ2</accession>
<comment type="caution">
    <text evidence="1">The sequence shown here is derived from an EMBL/GenBank/DDBJ whole genome shotgun (WGS) entry which is preliminary data.</text>
</comment>
<dbReference type="PANTHER" id="PTHR16057:SF1">
    <property type="entry name" value="PROTEIN LINES HOMOLOG 1"/>
    <property type="match status" value="1"/>
</dbReference>
<name>W7TCJ2_9STRA</name>
<keyword evidence="2" id="KW-1185">Reference proteome</keyword>
<proteinExistence type="predicted"/>
<dbReference type="EMBL" id="AZIL01001411">
    <property type="protein sequence ID" value="EWM23942.1"/>
    <property type="molecule type" value="Genomic_DNA"/>
</dbReference>
<dbReference type="PANTHER" id="PTHR16057">
    <property type="entry name" value="WINS1, 2 PROTEIN"/>
    <property type="match status" value="1"/>
</dbReference>
<protein>
    <submittedName>
        <fullName evidence="1">Uncharacterized protein</fullName>
    </submittedName>
</protein>
<evidence type="ECO:0000313" key="1">
    <source>
        <dbReference type="EMBL" id="EWM23942.1"/>
    </source>
</evidence>
<sequence>MDSRNVADLRWLARLFPSALSSIDENQEKREVLCLITLLQSADPLVGHTATSLLVEALRQAKSGSSKALVLDALWHLPDQDRWAALERKRLTNLLEAYRRIVEEVCCGHGDREQGLEAPNERKATATCRKDKATGDYVRRVVTQALPTLHEAAVQSFAASVTQDGGLRDEAELPLVWVSRLGSTLLQSYETEGNTGYNDNHAVQEPFTNRKSTYEVEKRQLNKLLASLCQRCWLATEGVAYALESRRHLLELALLLLHSVSASGAENVDALKEECQTVEYLIGLCDAHWHDIEVSECDKQEAKEGKPPACSLVRPVRPSDLFVSSMALWTGCVKHIVLGRKRCNGSLPEWEALSLRLLGSPFCRSHVFALTQEGQRRVLVSCLAEYDDKLMSVLRDMLLVHWSLSILREAPSEGKRLVGSFLAASEPIALLHTLLDRLPNESAEQLFLEFFLSDETCALEYLLSLAKFMIWQQQERREAWRHGESSPLKKSGVPHKSPEATVRAFLQRLRQRLEDWAAKRLFPFDPAVLVARLRRLEHS</sequence>
<dbReference type="Proteomes" id="UP000019335">
    <property type="component" value="Chromosome 15"/>
</dbReference>
<dbReference type="AlphaFoldDB" id="W7TCJ2"/>
<organism evidence="1 2">
    <name type="scientific">Nannochloropsis gaditana</name>
    <dbReference type="NCBI Taxonomy" id="72520"/>
    <lineage>
        <taxon>Eukaryota</taxon>
        <taxon>Sar</taxon>
        <taxon>Stramenopiles</taxon>
        <taxon>Ochrophyta</taxon>
        <taxon>Eustigmatophyceae</taxon>
        <taxon>Eustigmatales</taxon>
        <taxon>Monodopsidaceae</taxon>
        <taxon>Nannochloropsis</taxon>
    </lineage>
</organism>
<dbReference type="InterPro" id="IPR024875">
    <property type="entry name" value="Protein_Lines"/>
</dbReference>
<dbReference type="OrthoDB" id="10279468at2759"/>
<evidence type="ECO:0000313" key="2">
    <source>
        <dbReference type="Proteomes" id="UP000019335"/>
    </source>
</evidence>
<gene>
    <name evidence="1" type="ORF">Naga_100027g33</name>
</gene>